<feature type="binding site" evidence="8">
    <location>
        <position position="125"/>
    </location>
    <ligand>
        <name>ATP</name>
        <dbReference type="ChEBI" id="CHEBI:30616"/>
    </ligand>
</feature>
<evidence type="ECO:0000256" key="4">
    <source>
        <dbReference type="ARBA" id="ARBA00022723"/>
    </source>
</evidence>
<keyword evidence="5 8" id="KW-0547">Nucleotide-binding</keyword>
<feature type="binding site" evidence="8">
    <location>
        <position position="126"/>
    </location>
    <ligand>
        <name>ATP</name>
        <dbReference type="ChEBI" id="CHEBI:30616"/>
    </ligand>
</feature>
<keyword evidence="10" id="KW-1185">Reference proteome</keyword>
<evidence type="ECO:0000256" key="8">
    <source>
        <dbReference type="HAMAP-Rule" id="MF_00692"/>
    </source>
</evidence>
<evidence type="ECO:0000256" key="2">
    <source>
        <dbReference type="ARBA" id="ARBA00022679"/>
    </source>
</evidence>
<evidence type="ECO:0000256" key="3">
    <source>
        <dbReference type="ARBA" id="ARBA00022695"/>
    </source>
</evidence>
<evidence type="ECO:0000256" key="5">
    <source>
        <dbReference type="ARBA" id="ARBA00022741"/>
    </source>
</evidence>
<comment type="catalytic activity">
    <reaction evidence="8">
        <text>L-histidyl-[protein] + UTP = N(tele)-(5'-uridylyl)-L-histidyl-[protein] + diphosphate</text>
        <dbReference type="Rhea" id="RHEA:83891"/>
        <dbReference type="Rhea" id="RHEA-COMP:9745"/>
        <dbReference type="Rhea" id="RHEA-COMP:20239"/>
        <dbReference type="ChEBI" id="CHEBI:29979"/>
        <dbReference type="ChEBI" id="CHEBI:33019"/>
        <dbReference type="ChEBI" id="CHEBI:46398"/>
        <dbReference type="ChEBI" id="CHEBI:233474"/>
    </reaction>
</comment>
<reference evidence="10" key="1">
    <citation type="journal article" date="2019" name="Int. J. Syst. Evol. Microbiol.">
        <title>The Global Catalogue of Microorganisms (GCM) 10K type strain sequencing project: providing services to taxonomists for standard genome sequencing and annotation.</title>
        <authorList>
            <consortium name="The Broad Institute Genomics Platform"/>
            <consortium name="The Broad Institute Genome Sequencing Center for Infectious Disease"/>
            <person name="Wu L."/>
            <person name="Ma J."/>
        </authorList>
    </citation>
    <scope>NUCLEOTIDE SEQUENCE [LARGE SCALE GENOMIC DNA]</scope>
    <source>
        <strain evidence="10">KCTC 23701</strain>
    </source>
</reference>
<feature type="binding site" evidence="8">
    <location>
        <position position="262"/>
    </location>
    <ligand>
        <name>Mg(2+)</name>
        <dbReference type="ChEBI" id="CHEBI:18420"/>
    </ligand>
</feature>
<comment type="catalytic activity">
    <reaction evidence="8">
        <text>L-tyrosyl-[protein] + ATP = O-(5'-adenylyl)-L-tyrosyl-[protein] + diphosphate</text>
        <dbReference type="Rhea" id="RHEA:54288"/>
        <dbReference type="Rhea" id="RHEA-COMP:10136"/>
        <dbReference type="Rhea" id="RHEA-COMP:13846"/>
        <dbReference type="ChEBI" id="CHEBI:30616"/>
        <dbReference type="ChEBI" id="CHEBI:33019"/>
        <dbReference type="ChEBI" id="CHEBI:46858"/>
        <dbReference type="ChEBI" id="CHEBI:83624"/>
        <dbReference type="EC" id="2.7.7.108"/>
    </reaction>
</comment>
<accession>A0ABQ3GWG8</accession>
<comment type="caution">
    <text evidence="9">The sequence shown here is derived from an EMBL/GenBank/DDBJ whole genome shotgun (WGS) entry which is preliminary data.</text>
</comment>
<dbReference type="Pfam" id="PF02696">
    <property type="entry name" value="SelO"/>
    <property type="match status" value="1"/>
</dbReference>
<keyword evidence="7 8" id="KW-0460">Magnesium</keyword>
<feature type="binding site" evidence="8">
    <location>
        <position position="93"/>
    </location>
    <ligand>
        <name>ATP</name>
        <dbReference type="ChEBI" id="CHEBI:30616"/>
    </ligand>
</feature>
<dbReference type="Proteomes" id="UP000604737">
    <property type="component" value="Unassembled WGS sequence"/>
</dbReference>
<dbReference type="EC" id="2.7.7.108" evidence="8"/>
<dbReference type="PANTHER" id="PTHR32057">
    <property type="entry name" value="PROTEIN ADENYLYLTRANSFERASE SELO, MITOCHONDRIAL"/>
    <property type="match status" value="1"/>
</dbReference>
<feature type="binding site" evidence="8">
    <location>
        <position position="183"/>
    </location>
    <ligand>
        <name>ATP</name>
        <dbReference type="ChEBI" id="CHEBI:30616"/>
    </ligand>
</feature>
<dbReference type="InterPro" id="IPR003846">
    <property type="entry name" value="SelO"/>
</dbReference>
<evidence type="ECO:0000256" key="7">
    <source>
        <dbReference type="ARBA" id="ARBA00022842"/>
    </source>
</evidence>
<evidence type="ECO:0000313" key="10">
    <source>
        <dbReference type="Proteomes" id="UP000604737"/>
    </source>
</evidence>
<feature type="binding site" evidence="8">
    <location>
        <position position="113"/>
    </location>
    <ligand>
        <name>ATP</name>
        <dbReference type="ChEBI" id="CHEBI:30616"/>
    </ligand>
</feature>
<feature type="binding site" evidence="8">
    <location>
        <position position="176"/>
    </location>
    <ligand>
        <name>ATP</name>
        <dbReference type="ChEBI" id="CHEBI:30616"/>
    </ligand>
</feature>
<keyword evidence="2 8" id="KW-0808">Transferase</keyword>
<evidence type="ECO:0000313" key="9">
    <source>
        <dbReference type="EMBL" id="GHD58563.1"/>
    </source>
</evidence>
<evidence type="ECO:0000256" key="1">
    <source>
        <dbReference type="ARBA" id="ARBA00009747"/>
    </source>
</evidence>
<comment type="cofactor">
    <cofactor evidence="8">
        <name>Mg(2+)</name>
        <dbReference type="ChEBI" id="CHEBI:18420"/>
    </cofactor>
    <cofactor evidence="8">
        <name>Mn(2+)</name>
        <dbReference type="ChEBI" id="CHEBI:29035"/>
    </cofactor>
</comment>
<feature type="binding site" evidence="8">
    <location>
        <position position="262"/>
    </location>
    <ligand>
        <name>ATP</name>
        <dbReference type="ChEBI" id="CHEBI:30616"/>
    </ligand>
</feature>
<feature type="binding site" evidence="8">
    <location>
        <position position="253"/>
    </location>
    <ligand>
        <name>Mg(2+)</name>
        <dbReference type="ChEBI" id="CHEBI:18420"/>
    </ligand>
</feature>
<dbReference type="PANTHER" id="PTHR32057:SF14">
    <property type="entry name" value="PROTEIN ADENYLYLTRANSFERASE SELO, MITOCHONDRIAL"/>
    <property type="match status" value="1"/>
</dbReference>
<comment type="catalytic activity">
    <reaction evidence="8">
        <text>L-seryl-[protein] + UTP = O-(5'-uridylyl)-L-seryl-[protein] + diphosphate</text>
        <dbReference type="Rhea" id="RHEA:64604"/>
        <dbReference type="Rhea" id="RHEA-COMP:9863"/>
        <dbReference type="Rhea" id="RHEA-COMP:16635"/>
        <dbReference type="ChEBI" id="CHEBI:29999"/>
        <dbReference type="ChEBI" id="CHEBI:33019"/>
        <dbReference type="ChEBI" id="CHEBI:46398"/>
        <dbReference type="ChEBI" id="CHEBI:156051"/>
    </reaction>
</comment>
<keyword evidence="3 8" id="KW-0548">Nucleotidyltransferase</keyword>
<comment type="catalytic activity">
    <reaction evidence="8">
        <text>L-seryl-[protein] + ATP = 3-O-(5'-adenylyl)-L-seryl-[protein] + diphosphate</text>
        <dbReference type="Rhea" id="RHEA:58120"/>
        <dbReference type="Rhea" id="RHEA-COMP:9863"/>
        <dbReference type="Rhea" id="RHEA-COMP:15073"/>
        <dbReference type="ChEBI" id="CHEBI:29999"/>
        <dbReference type="ChEBI" id="CHEBI:30616"/>
        <dbReference type="ChEBI" id="CHEBI:33019"/>
        <dbReference type="ChEBI" id="CHEBI:142516"/>
        <dbReference type="EC" id="2.7.7.108"/>
    </reaction>
</comment>
<comment type="catalytic activity">
    <reaction evidence="8">
        <text>L-tyrosyl-[protein] + UTP = O-(5'-uridylyl)-L-tyrosyl-[protein] + diphosphate</text>
        <dbReference type="Rhea" id="RHEA:83887"/>
        <dbReference type="Rhea" id="RHEA-COMP:10136"/>
        <dbReference type="Rhea" id="RHEA-COMP:20238"/>
        <dbReference type="ChEBI" id="CHEBI:33019"/>
        <dbReference type="ChEBI" id="CHEBI:46398"/>
        <dbReference type="ChEBI" id="CHEBI:46858"/>
        <dbReference type="ChEBI" id="CHEBI:90602"/>
    </reaction>
</comment>
<proteinExistence type="inferred from homology"/>
<dbReference type="HAMAP" id="MF_00692">
    <property type="entry name" value="SelO"/>
    <property type="match status" value="1"/>
</dbReference>
<protein>
    <recommendedName>
        <fullName evidence="8">Protein nucleotidyltransferase YdiU</fullName>
        <ecNumber evidence="8">2.7.7.-</ecNumber>
    </recommendedName>
    <alternativeName>
        <fullName evidence="8">Protein adenylyltransferase YdiU</fullName>
        <ecNumber evidence="8">2.7.7.108</ecNumber>
    </alternativeName>
    <alternativeName>
        <fullName evidence="8">Protein uridylyltransferase YdiU</fullName>
        <ecNumber evidence="8">2.7.7.-</ecNumber>
    </alternativeName>
</protein>
<feature type="binding site" evidence="8">
    <location>
        <position position="90"/>
    </location>
    <ligand>
        <name>ATP</name>
        <dbReference type="ChEBI" id="CHEBI:30616"/>
    </ligand>
</feature>
<evidence type="ECO:0000256" key="6">
    <source>
        <dbReference type="ARBA" id="ARBA00022840"/>
    </source>
</evidence>
<comment type="catalytic activity">
    <reaction evidence="8">
        <text>L-threonyl-[protein] + ATP = 3-O-(5'-adenylyl)-L-threonyl-[protein] + diphosphate</text>
        <dbReference type="Rhea" id="RHEA:54292"/>
        <dbReference type="Rhea" id="RHEA-COMP:11060"/>
        <dbReference type="Rhea" id="RHEA-COMP:13847"/>
        <dbReference type="ChEBI" id="CHEBI:30013"/>
        <dbReference type="ChEBI" id="CHEBI:30616"/>
        <dbReference type="ChEBI" id="CHEBI:33019"/>
        <dbReference type="ChEBI" id="CHEBI:138113"/>
        <dbReference type="EC" id="2.7.7.108"/>
    </reaction>
</comment>
<comment type="similarity">
    <text evidence="1 8">Belongs to the SELO family.</text>
</comment>
<feature type="binding site" evidence="8">
    <location>
        <position position="92"/>
    </location>
    <ligand>
        <name>ATP</name>
        <dbReference type="ChEBI" id="CHEBI:30616"/>
    </ligand>
</feature>
<keyword evidence="6 8" id="KW-0067">ATP-binding</keyword>
<sequence length="483" mass="53704">MEYTLATAPLTPRFALLPDRYYSIVTPSPLPAPRLLAWNAALAAQLGLNPDPAAHPRLAELLVGNLLRQERPLASVYSGHQFGQWAGQLGDGRAILVAELTDTDGCIQEIQLKGAGLTPYSRMGDGRAVLRSSIREYLCSEAMAGLGIPTTRALSLVGSPEPVWRETRETAAVVARVAPTFLRFGHFEHFYHRGEPVALNELADWTIAHFYPECAAATSPYLALFEAVRDRTAAMIADWMAVGFCHGVMNSDNMSMLGLTLDYGPFGFLDGFDAGHICNHSDHHGRYAFNQQPQIGLWNLACLAQTLVNLVDADALRTALDGYQQVFEAAYAERLRRKFGLAEWREADWARFTRLLELMQASRTDWTIFWRDLSRTARHDRLRDQFVDRDAFDTWLADYRTRLATDILAPAEREAIMLATNPRLVLRNHLAEVAIRKAADGDASEIARLQRALSRPFDDDEAFDDLAGPAPDWAASLSVSCSS</sequence>
<feature type="active site" description="Proton acceptor" evidence="8">
    <location>
        <position position="252"/>
    </location>
</feature>
<comment type="function">
    <text evidence="8">Nucleotidyltransferase involved in the post-translational modification of proteins. It can catalyze the addition of adenosine monophosphate (AMP) or uridine monophosphate (UMP) to a protein, resulting in modifications known as AMPylation and UMPylation.</text>
</comment>
<dbReference type="RefSeq" id="WP_189458930.1">
    <property type="nucleotide sequence ID" value="NZ_BMYO01000002.1"/>
</dbReference>
<gene>
    <name evidence="8" type="primary">ydiU</name>
    <name evidence="8" type="synonym">selO</name>
    <name evidence="9" type="ORF">GCM10007350_08620</name>
</gene>
<keyword evidence="8" id="KW-0464">Manganese</keyword>
<dbReference type="NCBIfam" id="NF000658">
    <property type="entry name" value="PRK00029.1"/>
    <property type="match status" value="1"/>
</dbReference>
<name>A0ABQ3GWG8_9NEIS</name>
<organism evidence="9 10">
    <name type="scientific">Jeongeupia chitinilytica</name>
    <dbReference type="NCBI Taxonomy" id="1041641"/>
    <lineage>
        <taxon>Bacteria</taxon>
        <taxon>Pseudomonadati</taxon>
        <taxon>Pseudomonadota</taxon>
        <taxon>Betaproteobacteria</taxon>
        <taxon>Neisseriales</taxon>
        <taxon>Chitinibacteraceae</taxon>
        <taxon>Jeongeupia</taxon>
    </lineage>
</organism>
<keyword evidence="4 8" id="KW-0479">Metal-binding</keyword>
<dbReference type="EC" id="2.7.7.-" evidence="8"/>
<dbReference type="EMBL" id="BMYO01000002">
    <property type="protein sequence ID" value="GHD58563.1"/>
    <property type="molecule type" value="Genomic_DNA"/>
</dbReference>